<dbReference type="EMBL" id="DLUI01000003">
    <property type="protein sequence ID" value="DAB39549.1"/>
    <property type="molecule type" value="Genomic_DNA"/>
</dbReference>
<evidence type="ECO:0000256" key="7">
    <source>
        <dbReference type="ARBA" id="ARBA00047937"/>
    </source>
</evidence>
<dbReference type="RefSeq" id="WP_294896617.1">
    <property type="nucleotide sequence ID" value="NZ_DLUI01000003.1"/>
</dbReference>
<dbReference type="Proteomes" id="UP000228859">
    <property type="component" value="Unassembled WGS sequence"/>
</dbReference>
<dbReference type="EC" id="6.1.1.14" evidence="8"/>
<reference evidence="9 10" key="1">
    <citation type="journal article" date="2017" name="Front. Microbiol.">
        <title>Comparative Genomic Analysis of the Class Epsilonproteobacteria and Proposed Reclassification to Epsilonbacteraeota (phyl. nov.).</title>
        <authorList>
            <person name="Waite D.W."/>
            <person name="Vanwonterghem I."/>
            <person name="Rinke C."/>
            <person name="Parks D.H."/>
            <person name="Zhang Y."/>
            <person name="Takai K."/>
            <person name="Sievert S.M."/>
            <person name="Simon J."/>
            <person name="Campbell B.J."/>
            <person name="Hanson T.E."/>
            <person name="Woyke T."/>
            <person name="Klotz M.G."/>
            <person name="Hugenholtz P."/>
        </authorList>
    </citation>
    <scope>NUCLEOTIDE SEQUENCE [LARGE SCALE GENOMIC DNA]</scope>
    <source>
        <strain evidence="9">UBA12443</strain>
    </source>
</reference>
<dbReference type="PANTHER" id="PTHR30075">
    <property type="entry name" value="GLYCYL-TRNA SYNTHETASE"/>
    <property type="match status" value="1"/>
</dbReference>
<evidence type="ECO:0000256" key="1">
    <source>
        <dbReference type="ARBA" id="ARBA00008226"/>
    </source>
</evidence>
<comment type="catalytic activity">
    <reaction evidence="7 8">
        <text>tRNA(Gly) + glycine + ATP = glycyl-tRNA(Gly) + AMP + diphosphate</text>
        <dbReference type="Rhea" id="RHEA:16013"/>
        <dbReference type="Rhea" id="RHEA-COMP:9664"/>
        <dbReference type="Rhea" id="RHEA-COMP:9683"/>
        <dbReference type="ChEBI" id="CHEBI:30616"/>
        <dbReference type="ChEBI" id="CHEBI:33019"/>
        <dbReference type="ChEBI" id="CHEBI:57305"/>
        <dbReference type="ChEBI" id="CHEBI:78442"/>
        <dbReference type="ChEBI" id="CHEBI:78522"/>
        <dbReference type="ChEBI" id="CHEBI:456215"/>
        <dbReference type="EC" id="6.1.1.14"/>
    </reaction>
</comment>
<evidence type="ECO:0000256" key="2">
    <source>
        <dbReference type="ARBA" id="ARBA00022598"/>
    </source>
</evidence>
<evidence type="ECO:0000256" key="3">
    <source>
        <dbReference type="ARBA" id="ARBA00022741"/>
    </source>
</evidence>
<dbReference type="GO" id="GO:0006426">
    <property type="term" value="P:glycyl-tRNA aminoacylation"/>
    <property type="evidence" value="ECO:0007669"/>
    <property type="project" value="UniProtKB-UniRule"/>
</dbReference>
<dbReference type="Pfam" id="PF02092">
    <property type="entry name" value="tRNA_synt_2f"/>
    <property type="match status" value="1"/>
</dbReference>
<dbReference type="NCBIfam" id="TIGR00211">
    <property type="entry name" value="glyS"/>
    <property type="match status" value="1"/>
</dbReference>
<dbReference type="HAMAP" id="MF_00255">
    <property type="entry name" value="Gly_tRNA_synth_beta"/>
    <property type="match status" value="1"/>
</dbReference>
<dbReference type="PRINTS" id="PR01045">
    <property type="entry name" value="TRNASYNTHGB"/>
</dbReference>
<protein>
    <recommendedName>
        <fullName evidence="8">Glycine--tRNA ligase beta subunit</fullName>
        <ecNumber evidence="8">6.1.1.14</ecNumber>
    </recommendedName>
    <alternativeName>
        <fullName evidence="8">Glycyl-tRNA synthetase beta subunit</fullName>
        <shortName evidence="8">GlyRS</shortName>
    </alternativeName>
</protein>
<evidence type="ECO:0000256" key="5">
    <source>
        <dbReference type="ARBA" id="ARBA00022917"/>
    </source>
</evidence>
<dbReference type="GO" id="GO:0005829">
    <property type="term" value="C:cytosol"/>
    <property type="evidence" value="ECO:0007669"/>
    <property type="project" value="TreeGrafter"/>
</dbReference>
<comment type="subunit">
    <text evidence="8">Tetramer of two alpha and two beta subunits.</text>
</comment>
<keyword evidence="8" id="KW-0963">Cytoplasm</keyword>
<dbReference type="SUPFAM" id="SSF109604">
    <property type="entry name" value="HD-domain/PDEase-like"/>
    <property type="match status" value="1"/>
</dbReference>
<evidence type="ECO:0000256" key="8">
    <source>
        <dbReference type="HAMAP-Rule" id="MF_00255"/>
    </source>
</evidence>
<comment type="subcellular location">
    <subcellularLocation>
        <location evidence="8">Cytoplasm</location>
    </subcellularLocation>
</comment>
<comment type="similarity">
    <text evidence="1 8">Belongs to the class-II aminoacyl-tRNA synthetase family.</text>
</comment>
<dbReference type="PROSITE" id="PS50861">
    <property type="entry name" value="AA_TRNA_LIGASE_II_GLYAB"/>
    <property type="match status" value="1"/>
</dbReference>
<dbReference type="GO" id="GO:0005524">
    <property type="term" value="F:ATP binding"/>
    <property type="evidence" value="ECO:0007669"/>
    <property type="project" value="UniProtKB-UniRule"/>
</dbReference>
<keyword evidence="5 8" id="KW-0648">Protein biosynthesis</keyword>
<proteinExistence type="inferred from homology"/>
<keyword evidence="3 8" id="KW-0547">Nucleotide-binding</keyword>
<evidence type="ECO:0000313" key="9">
    <source>
        <dbReference type="EMBL" id="DAB39549.1"/>
    </source>
</evidence>
<sequence length="678" mass="76093">MLKPLLIEIGVEELPAVPLLKELSEIEKKWVAVLEKNALLGEFEFYYTPRRLVLWHREFKTSQDDREEEFFGAPVEIAIKDGVPTPAALGFAKKCGVAFEEIMRSEKGGKEVLYFSKNIPGRSSTEILGEMIDQWIKSLNFGKSMRWGSSHESFIRPIRWVNVTLGEALVDMELFGVRSSSETYVHRISHFEAKKVNSIHHYFDLLKEGSVDLYPQSRRESILANFAALERENGIKIEIDEDLLDEVVAITEHPTPLLGSFDESFLELPPEVIITSMKEHQRYFPVFKEGKLINAFVVVSNALTDDFSHVIEGNQRVLRPRLSDALFFYRNDLKKGLSTAGLEKVVFMNGLGTLAEKIKREKVVASTIANLIYDNINPSDLDRAMELAKADLMSEMVYEFTELQGLMGYYYALALGESAEVATAIKEQYLPSGEESALPSTMLSAIVAMSMKIDTLIGMFSIGEIPTGSRDPFALRRAVNGIIKIAVAHQIPLNFSTLIDQLSNLYPQGKEYKKNIETFIIERLAGAYVGVNPSIIQSIVAKDAHVELDVLEIDRKILAVSSIASSESFIEAFSTFKRVSNILKDEAMDKSFCVNESLFENDSERHLHSAATSAISANYETLEERLDALFALKAPLDNFFDNVMVNAEDLSVRANRKALVGMIYAEIYSIADIKNITL</sequence>
<name>A0A2D3WQK4_9BACT</name>
<keyword evidence="4 8" id="KW-0067">ATP-binding</keyword>
<comment type="caution">
    <text evidence="9">The sequence shown here is derived from an EMBL/GenBank/DDBJ whole genome shotgun (WGS) entry which is preliminary data.</text>
</comment>
<dbReference type="GO" id="GO:0004820">
    <property type="term" value="F:glycine-tRNA ligase activity"/>
    <property type="evidence" value="ECO:0007669"/>
    <property type="project" value="UniProtKB-UniRule"/>
</dbReference>
<evidence type="ECO:0000313" key="10">
    <source>
        <dbReference type="Proteomes" id="UP000228859"/>
    </source>
</evidence>
<dbReference type="InterPro" id="IPR006194">
    <property type="entry name" value="Gly-tRNA-synth_heterodimer"/>
</dbReference>
<keyword evidence="6 8" id="KW-0030">Aminoacyl-tRNA synthetase</keyword>
<dbReference type="InterPro" id="IPR015944">
    <property type="entry name" value="Gly-tRNA-synth_bsu"/>
</dbReference>
<dbReference type="AlphaFoldDB" id="A0A2D3WQK4"/>
<organism evidence="9 10">
    <name type="scientific">Sulfuricurvum kujiense</name>
    <dbReference type="NCBI Taxonomy" id="148813"/>
    <lineage>
        <taxon>Bacteria</taxon>
        <taxon>Pseudomonadati</taxon>
        <taxon>Campylobacterota</taxon>
        <taxon>Epsilonproteobacteria</taxon>
        <taxon>Campylobacterales</taxon>
        <taxon>Sulfurimonadaceae</taxon>
        <taxon>Sulfuricurvum</taxon>
    </lineage>
</organism>
<accession>A0A2D3WQK4</accession>
<evidence type="ECO:0000256" key="4">
    <source>
        <dbReference type="ARBA" id="ARBA00022840"/>
    </source>
</evidence>
<evidence type="ECO:0000256" key="6">
    <source>
        <dbReference type="ARBA" id="ARBA00023146"/>
    </source>
</evidence>
<dbReference type="PANTHER" id="PTHR30075:SF2">
    <property type="entry name" value="GLYCINE--TRNA LIGASE, CHLOROPLASTIC_MITOCHONDRIAL 2"/>
    <property type="match status" value="1"/>
</dbReference>
<keyword evidence="2 8" id="KW-0436">Ligase</keyword>
<gene>
    <name evidence="8" type="primary">glyS</name>
    <name evidence="9" type="ORF">CFH83_00250</name>
</gene>